<evidence type="ECO:0000313" key="11">
    <source>
        <dbReference type="Proteomes" id="UP001210211"/>
    </source>
</evidence>
<dbReference type="InterPro" id="IPR014306">
    <property type="entry name" value="Hydroxyisourate_hydrolase"/>
</dbReference>
<dbReference type="InterPro" id="IPR023418">
    <property type="entry name" value="Thyroxine_BS"/>
</dbReference>
<dbReference type="InterPro" id="IPR036817">
    <property type="entry name" value="Transthyretin/HIU_hydrolase_sf"/>
</dbReference>
<evidence type="ECO:0000313" key="10">
    <source>
        <dbReference type="EMBL" id="KAJ3689060.1"/>
    </source>
</evidence>
<dbReference type="Gene3D" id="1.10.3330.10">
    <property type="entry name" value="Oxo-4-hydroxy-4-carboxy-5-ureidoimidazoline decarboxylase"/>
    <property type="match status" value="1"/>
</dbReference>
<evidence type="ECO:0000259" key="8">
    <source>
        <dbReference type="Pfam" id="PF00576"/>
    </source>
</evidence>
<dbReference type="SUPFAM" id="SSF158694">
    <property type="entry name" value="UraD-Like"/>
    <property type="match status" value="1"/>
</dbReference>
<comment type="catalytic activity">
    <reaction evidence="1">
        <text>5-hydroxyisourate + H2O = 5-hydroxy-2-oxo-4-ureido-2,5-dihydro-1H-imidazole-5-carboxylate + H(+)</text>
        <dbReference type="Rhea" id="RHEA:23736"/>
        <dbReference type="ChEBI" id="CHEBI:15377"/>
        <dbReference type="ChEBI" id="CHEBI:15378"/>
        <dbReference type="ChEBI" id="CHEBI:18072"/>
        <dbReference type="ChEBI" id="CHEBI:58639"/>
        <dbReference type="EC" id="3.5.2.17"/>
    </reaction>
</comment>
<keyword evidence="11" id="KW-1185">Reference proteome</keyword>
<evidence type="ECO:0000256" key="3">
    <source>
        <dbReference type="ARBA" id="ARBA00004754"/>
    </source>
</evidence>
<dbReference type="FunFam" id="2.60.40.180:FF:000003">
    <property type="entry name" value="Uric acid degradation bifunctional protein TTL"/>
    <property type="match status" value="1"/>
</dbReference>
<dbReference type="GO" id="GO:0033971">
    <property type="term" value="F:hydroxyisourate hydrolase activity"/>
    <property type="evidence" value="ECO:0007669"/>
    <property type="project" value="UniProtKB-EC"/>
</dbReference>
<dbReference type="GO" id="GO:0019628">
    <property type="term" value="P:urate catabolic process"/>
    <property type="evidence" value="ECO:0007669"/>
    <property type="project" value="TreeGrafter"/>
</dbReference>
<comment type="pathway">
    <text evidence="3">Purine metabolism; urate degradation; (S)-allantoin from urate: step 3/3.</text>
</comment>
<dbReference type="InterPro" id="IPR018020">
    <property type="entry name" value="OHCU_decarboxylase"/>
</dbReference>
<dbReference type="Gene3D" id="2.60.40.180">
    <property type="entry name" value="Transthyretin/hydroxyisourate hydrolase domain"/>
    <property type="match status" value="1"/>
</dbReference>
<keyword evidence="4" id="KW-0659">Purine metabolism</keyword>
<dbReference type="GO" id="GO:0051997">
    <property type="term" value="F:2-oxo-4-hydroxy-4-carboxy-5-ureidoimidazoline decarboxylase activity"/>
    <property type="evidence" value="ECO:0007669"/>
    <property type="project" value="UniProtKB-EC"/>
</dbReference>
<keyword evidence="5" id="KW-0210">Decarboxylase</keyword>
<dbReference type="InterPro" id="IPR036778">
    <property type="entry name" value="OHCU_decarboxylase_sf"/>
</dbReference>
<dbReference type="CDD" id="cd05822">
    <property type="entry name" value="TLP_HIUase"/>
    <property type="match status" value="1"/>
</dbReference>
<feature type="domain" description="Transthyretin/hydroxyisourate hydrolase" evidence="8">
    <location>
        <begin position="226"/>
        <end position="345"/>
    </location>
</feature>
<evidence type="ECO:0000256" key="1">
    <source>
        <dbReference type="ARBA" id="ARBA00001043"/>
    </source>
</evidence>
<dbReference type="GO" id="GO:0006144">
    <property type="term" value="P:purine nucleobase metabolic process"/>
    <property type="evidence" value="ECO:0007669"/>
    <property type="project" value="UniProtKB-KW"/>
</dbReference>
<evidence type="ECO:0000256" key="6">
    <source>
        <dbReference type="ARBA" id="ARBA00022801"/>
    </source>
</evidence>
<name>A0AAD5Z911_9POAL</name>
<protein>
    <recommendedName>
        <fullName evidence="12">Hydroxyisourate hydrolase</fullName>
    </recommendedName>
</protein>
<dbReference type="Proteomes" id="UP001210211">
    <property type="component" value="Unassembled WGS sequence"/>
</dbReference>
<evidence type="ECO:0000256" key="4">
    <source>
        <dbReference type="ARBA" id="ARBA00022631"/>
    </source>
</evidence>
<evidence type="ECO:0000256" key="5">
    <source>
        <dbReference type="ARBA" id="ARBA00022793"/>
    </source>
</evidence>
<dbReference type="AlphaFoldDB" id="A0AAD5Z911"/>
<dbReference type="PANTHER" id="PTHR43466">
    <property type="entry name" value="2-OXO-4-HYDROXY-4-CARBOXY-5-UREIDOIMIDAZOLINE DECARBOXYLASE-RELATED"/>
    <property type="match status" value="1"/>
</dbReference>
<proteinExistence type="predicted"/>
<dbReference type="PANTHER" id="PTHR43466:SF1">
    <property type="entry name" value="2-OXO-4-HYDROXY-4-CARBOXY-5-UREIDOIMIDAZOLINE DECARBOXYLASE-RELATED"/>
    <property type="match status" value="1"/>
</dbReference>
<dbReference type="FunFam" id="1.10.3330.10:FF:000002">
    <property type="entry name" value="Uric acid degradation bifunctional protein TTL"/>
    <property type="match status" value="1"/>
</dbReference>
<dbReference type="Pfam" id="PF00576">
    <property type="entry name" value="Transthyretin"/>
    <property type="match status" value="1"/>
</dbReference>
<comment type="caution">
    <text evidence="10">The sequence shown here is derived from an EMBL/GenBank/DDBJ whole genome shotgun (WGS) entry which is preliminary data.</text>
</comment>
<dbReference type="SUPFAM" id="SSF49472">
    <property type="entry name" value="Transthyretin (synonym: prealbumin)"/>
    <property type="match status" value="1"/>
</dbReference>
<feature type="domain" description="Oxo-4-hydroxy-4-carboxy-5-ureidoimidazoline decarboxylase" evidence="9">
    <location>
        <begin position="31"/>
        <end position="171"/>
    </location>
</feature>
<evidence type="ECO:0000256" key="2">
    <source>
        <dbReference type="ARBA" id="ARBA00001163"/>
    </source>
</evidence>
<keyword evidence="6" id="KW-0378">Hydrolase</keyword>
<gene>
    <name evidence="10" type="ORF">LUZ61_018224</name>
</gene>
<comment type="catalytic activity">
    <reaction evidence="2">
        <text>5-hydroxy-2-oxo-4-ureido-2,5-dihydro-1H-imidazole-5-carboxylate + H(+) = (S)-allantoin + CO2</text>
        <dbReference type="Rhea" id="RHEA:26301"/>
        <dbReference type="ChEBI" id="CHEBI:15378"/>
        <dbReference type="ChEBI" id="CHEBI:15678"/>
        <dbReference type="ChEBI" id="CHEBI:16526"/>
        <dbReference type="ChEBI" id="CHEBI:58639"/>
        <dbReference type="EC" id="4.1.1.97"/>
    </reaction>
</comment>
<accession>A0AAD5Z911</accession>
<dbReference type="EMBL" id="JAMRDG010000002">
    <property type="protein sequence ID" value="KAJ3689060.1"/>
    <property type="molecule type" value="Genomic_DNA"/>
</dbReference>
<dbReference type="Pfam" id="PF09349">
    <property type="entry name" value="OHCU_decarbox"/>
    <property type="match status" value="1"/>
</dbReference>
<reference evidence="10 11" key="1">
    <citation type="journal article" date="2022" name="Cell">
        <title>Repeat-based holocentromeres influence genome architecture and karyotype evolution.</title>
        <authorList>
            <person name="Hofstatter P.G."/>
            <person name="Thangavel G."/>
            <person name="Lux T."/>
            <person name="Neumann P."/>
            <person name="Vondrak T."/>
            <person name="Novak P."/>
            <person name="Zhang M."/>
            <person name="Costa L."/>
            <person name="Castellani M."/>
            <person name="Scott A."/>
            <person name="Toegelov H."/>
            <person name="Fuchs J."/>
            <person name="Mata-Sucre Y."/>
            <person name="Dias Y."/>
            <person name="Vanzela A.L.L."/>
            <person name="Huettel B."/>
            <person name="Almeida C.C.S."/>
            <person name="Simkova H."/>
            <person name="Souza G."/>
            <person name="Pedrosa-Harand A."/>
            <person name="Macas J."/>
            <person name="Mayer K.F.X."/>
            <person name="Houben A."/>
            <person name="Marques A."/>
        </authorList>
    </citation>
    <scope>NUCLEOTIDE SEQUENCE [LARGE SCALE GENOMIC DNA]</scope>
    <source>
        <strain evidence="10">RhyTen1mFocal</strain>
    </source>
</reference>
<evidence type="ECO:0000256" key="7">
    <source>
        <dbReference type="ARBA" id="ARBA00023239"/>
    </source>
</evidence>
<sequence>MFQDKKHRENTFIQSFTGVKMESRWTEEDWKRCCGSTKFAKEMAAAGPFSDLDHAVRTARHIWLNLVDVKGWLEGFAAHPAIGTTSPSVSQWCKEEQSKAMTTATDTTMEELKDWNRKYMDKFGFVFLICASGRGTPEILAELKKRYTNRPIVELENAAHEESKITELRIKRLFETTEVAATSVASIDPVTKAGDRLGIIGAHLTAVPKTSPENITGTPLRSKPPITTHVLDVSRGAPASGMEVILEKWIYGSNQPPTFAERDHPGWKTLGYSETHSDGRSGQLMEIMDYIEPGFYRITFNTGKYAPMGFYPYVSIVFQVRENQKMEHFHVPLLHSPFSFTTYRGS</sequence>
<organism evidence="10 11">
    <name type="scientific">Rhynchospora tenuis</name>
    <dbReference type="NCBI Taxonomy" id="198213"/>
    <lineage>
        <taxon>Eukaryota</taxon>
        <taxon>Viridiplantae</taxon>
        <taxon>Streptophyta</taxon>
        <taxon>Embryophyta</taxon>
        <taxon>Tracheophyta</taxon>
        <taxon>Spermatophyta</taxon>
        <taxon>Magnoliopsida</taxon>
        <taxon>Liliopsida</taxon>
        <taxon>Poales</taxon>
        <taxon>Cyperaceae</taxon>
        <taxon>Cyperoideae</taxon>
        <taxon>Rhynchosporeae</taxon>
        <taxon>Rhynchospora</taxon>
    </lineage>
</organism>
<dbReference type="GO" id="GO:0005777">
    <property type="term" value="C:peroxisome"/>
    <property type="evidence" value="ECO:0007669"/>
    <property type="project" value="TreeGrafter"/>
</dbReference>
<dbReference type="InterPro" id="IPR023416">
    <property type="entry name" value="Transthyretin/HIU_hydrolase_d"/>
</dbReference>
<evidence type="ECO:0000259" key="9">
    <source>
        <dbReference type="Pfam" id="PF09349"/>
    </source>
</evidence>
<evidence type="ECO:0008006" key="12">
    <source>
        <dbReference type="Google" id="ProtNLM"/>
    </source>
</evidence>
<keyword evidence="7" id="KW-0456">Lyase</keyword>
<dbReference type="PROSITE" id="PS00768">
    <property type="entry name" value="TRANSTHYRETIN_1"/>
    <property type="match status" value="1"/>
</dbReference>